<keyword evidence="1" id="KW-0436">Ligase</keyword>
<accession>A0A450SCD8</accession>
<protein>
    <submittedName>
        <fullName evidence="1">Glutathione synthase/RimK-type ligase, ATP-grasp superfamily</fullName>
    </submittedName>
</protein>
<dbReference type="GO" id="GO:0018169">
    <property type="term" value="F:ribosomal S6-glutamic acid ligase activity"/>
    <property type="evidence" value="ECO:0007669"/>
    <property type="project" value="TreeGrafter"/>
</dbReference>
<evidence type="ECO:0000313" key="1">
    <source>
        <dbReference type="EMBL" id="VFJ49964.1"/>
    </source>
</evidence>
<name>A0A450SCD8_9GAMM</name>
<dbReference type="GO" id="GO:0009432">
    <property type="term" value="P:SOS response"/>
    <property type="evidence" value="ECO:0007669"/>
    <property type="project" value="TreeGrafter"/>
</dbReference>
<organism evidence="1">
    <name type="scientific">Candidatus Kentrum sp. DK</name>
    <dbReference type="NCBI Taxonomy" id="2126562"/>
    <lineage>
        <taxon>Bacteria</taxon>
        <taxon>Pseudomonadati</taxon>
        <taxon>Pseudomonadota</taxon>
        <taxon>Gammaproteobacteria</taxon>
        <taxon>Candidatus Kentrum</taxon>
    </lineage>
</organism>
<dbReference type="PANTHER" id="PTHR21621:SF0">
    <property type="entry name" value="BETA-CITRYLGLUTAMATE SYNTHASE B-RELATED"/>
    <property type="match status" value="1"/>
</dbReference>
<sequence>METTSDCSAPEILLLASRYDMACDFVVSRLRNKSVSYLRLNTEDLASFAVDLDPVRKQLVLERDGQKYRVISERLRSVFFRRPVFLRDYGDDQRSPEEQFSRHQWSAFIRNLMVFDKARWINDPVATYRAEHKAVQLSLAAELGFPVPETRITNAPHHHLFGRERRRIAMKGIDTVMVRANGQESFGFTTFGFSDELERDDWKAAPATIQTALDGKLDIRVTVVEEEVFAASISIDGRPTDDDWRLHKRGVRFRAFDLPETEKERCRVLVRSLGLRFGGIDLALCNGKFYFIEINPTGEWAWLVDSAGLPIDRAIANALSREVVANGE</sequence>
<dbReference type="Gene3D" id="3.30.470.20">
    <property type="entry name" value="ATP-grasp fold, B domain"/>
    <property type="match status" value="1"/>
</dbReference>
<dbReference type="GO" id="GO:0005737">
    <property type="term" value="C:cytoplasm"/>
    <property type="evidence" value="ECO:0007669"/>
    <property type="project" value="TreeGrafter"/>
</dbReference>
<dbReference type="EMBL" id="CAADEX010000026">
    <property type="protein sequence ID" value="VFJ49964.1"/>
    <property type="molecule type" value="Genomic_DNA"/>
</dbReference>
<reference evidence="1" key="1">
    <citation type="submission" date="2019-02" db="EMBL/GenBank/DDBJ databases">
        <authorList>
            <person name="Gruber-Vodicka R. H."/>
            <person name="Seah K. B. B."/>
        </authorList>
    </citation>
    <scope>NUCLEOTIDE SEQUENCE</scope>
    <source>
        <strain evidence="1">BECK_DK47</strain>
    </source>
</reference>
<dbReference type="PANTHER" id="PTHR21621">
    <property type="entry name" value="RIBOSOMAL PROTEIN S6 MODIFICATION PROTEIN"/>
    <property type="match status" value="1"/>
</dbReference>
<gene>
    <name evidence="1" type="ORF">BECKDK2373B_GA0170837_102645</name>
</gene>
<dbReference type="AlphaFoldDB" id="A0A450SCD8"/>
<dbReference type="SUPFAM" id="SSF56059">
    <property type="entry name" value="Glutathione synthetase ATP-binding domain-like"/>
    <property type="match status" value="1"/>
</dbReference>
<proteinExistence type="predicted"/>